<evidence type="ECO:0000256" key="1">
    <source>
        <dbReference type="SAM" id="Phobius"/>
    </source>
</evidence>
<keyword evidence="3" id="KW-1185">Reference proteome</keyword>
<sequence length="86" mass="9702">MNIRSLYIALLALIILFLFKDAFHLFSPATGVAVVVIVAFIAGYFFLVKFKMPAIERAKLNADIAKNNKKEIRELVANKTANDEMR</sequence>
<keyword evidence="1" id="KW-0812">Transmembrane</keyword>
<dbReference type="Proteomes" id="UP001336015">
    <property type="component" value="Unassembled WGS sequence"/>
</dbReference>
<evidence type="ECO:0000313" key="2">
    <source>
        <dbReference type="EMBL" id="MEB3782388.1"/>
    </source>
</evidence>
<organism evidence="2 3">
    <name type="scientific">Pseudomonas paracarnis</name>
    <dbReference type="NCBI Taxonomy" id="2750625"/>
    <lineage>
        <taxon>Bacteria</taxon>
        <taxon>Pseudomonadati</taxon>
        <taxon>Pseudomonadota</taxon>
        <taxon>Gammaproteobacteria</taxon>
        <taxon>Pseudomonadales</taxon>
        <taxon>Pseudomonadaceae</taxon>
        <taxon>Pseudomonas</taxon>
    </lineage>
</organism>
<keyword evidence="1" id="KW-1133">Transmembrane helix</keyword>
<accession>A0ABU6BPZ8</accession>
<name>A0ABU6BPZ8_9PSED</name>
<proteinExistence type="predicted"/>
<keyword evidence="1" id="KW-0472">Membrane</keyword>
<gene>
    <name evidence="2" type="ORF">LLW09_07445</name>
</gene>
<dbReference type="RefSeq" id="WP_324835923.1">
    <property type="nucleotide sequence ID" value="NZ_JAJGWQ010000003.1"/>
</dbReference>
<feature type="transmembrane region" description="Helical" evidence="1">
    <location>
        <begin position="32"/>
        <end position="50"/>
    </location>
</feature>
<evidence type="ECO:0000313" key="3">
    <source>
        <dbReference type="Proteomes" id="UP001336015"/>
    </source>
</evidence>
<reference evidence="2 3" key="1">
    <citation type="journal article" date="2023" name="Int J Dairy Technol">
        <title>Genome based analysis of Pseudomonas paracarnis RQ057, a strain responsible for blue discoloration spoilage in processed cheese.</title>
        <authorList>
            <person name="Rodrigues Rd.S."/>
            <person name="Machado S.G."/>
            <person name="de Carvalho A.F."/>
            <person name="Nero L.A."/>
        </authorList>
    </citation>
    <scope>NUCLEOTIDE SEQUENCE [LARGE SCALE GENOMIC DNA]</scope>
    <source>
        <strain evidence="2 3">RQ057</strain>
    </source>
</reference>
<dbReference type="EMBL" id="JAJGWQ010000003">
    <property type="protein sequence ID" value="MEB3782388.1"/>
    <property type="molecule type" value="Genomic_DNA"/>
</dbReference>
<comment type="caution">
    <text evidence="2">The sequence shown here is derived from an EMBL/GenBank/DDBJ whole genome shotgun (WGS) entry which is preliminary data.</text>
</comment>
<feature type="transmembrane region" description="Helical" evidence="1">
    <location>
        <begin position="7"/>
        <end position="26"/>
    </location>
</feature>
<protein>
    <submittedName>
        <fullName evidence="2">Uncharacterized protein</fullName>
    </submittedName>
</protein>